<dbReference type="Proteomes" id="UP000239326">
    <property type="component" value="Plasmid unnamed1"/>
</dbReference>
<organism evidence="1 2">
    <name type="scientific">Simplicispira suum</name>
    <dbReference type="NCBI Taxonomy" id="2109915"/>
    <lineage>
        <taxon>Bacteria</taxon>
        <taxon>Pseudomonadati</taxon>
        <taxon>Pseudomonadota</taxon>
        <taxon>Betaproteobacteria</taxon>
        <taxon>Burkholderiales</taxon>
        <taxon>Comamonadaceae</taxon>
        <taxon>Simplicispira</taxon>
    </lineage>
</organism>
<evidence type="ECO:0000313" key="1">
    <source>
        <dbReference type="EMBL" id="AVO43421.1"/>
    </source>
</evidence>
<keyword evidence="2" id="KW-1185">Reference proteome</keyword>
<keyword evidence="1" id="KW-0614">Plasmid</keyword>
<geneLocation type="plasmid" evidence="1 2">
    <name>unnamed1</name>
</geneLocation>
<proteinExistence type="predicted"/>
<dbReference type="AlphaFoldDB" id="A0A2S0N618"/>
<evidence type="ECO:0000313" key="2">
    <source>
        <dbReference type="Proteomes" id="UP000239326"/>
    </source>
</evidence>
<dbReference type="KEGG" id="simp:C6571_18460"/>
<reference evidence="1 2" key="1">
    <citation type="submission" date="2018-03" db="EMBL/GenBank/DDBJ databases">
        <title>Genome sequencing of Simplicispira sp.</title>
        <authorList>
            <person name="Kim S.-J."/>
            <person name="Heo J."/>
            <person name="Kwon S.-W."/>
        </authorList>
    </citation>
    <scope>NUCLEOTIDE SEQUENCE [LARGE SCALE GENOMIC DNA]</scope>
    <source>
        <strain evidence="1 2">SC1-8</strain>
        <plasmid evidence="1 2">unnamed1</plasmid>
    </source>
</reference>
<dbReference type="EMBL" id="CP027670">
    <property type="protein sequence ID" value="AVO43421.1"/>
    <property type="molecule type" value="Genomic_DNA"/>
</dbReference>
<name>A0A2S0N618_9BURK</name>
<accession>A0A2S0N618</accession>
<dbReference type="Pfam" id="PF19456">
    <property type="entry name" value="MobI"/>
    <property type="match status" value="1"/>
</dbReference>
<protein>
    <submittedName>
        <fullName evidence="1">Uncharacterized protein</fullName>
    </submittedName>
</protein>
<gene>
    <name evidence="1" type="ORF">C6571_18460</name>
</gene>
<dbReference type="InterPro" id="IPR045809">
    <property type="entry name" value="MobI"/>
</dbReference>
<dbReference type="OrthoDB" id="8906915at2"/>
<dbReference type="RefSeq" id="WP_106448371.1">
    <property type="nucleotide sequence ID" value="NZ_CP027670.1"/>
</dbReference>
<sequence length="155" mass="17780">MEMQEAHESAKESLVGYLDTIHGQMEALVTAHLAACDQLETQKTDWKDRSILRLGMHKSGNHLQVKWFTIKWYGKGTARKSVKGSIRKSPNEDTYSMAQLREKAQEWEWPLVEATEIRLGILRRQASFVAKALTSLRYGQMALDKYAAWEPKAQD</sequence>